<gene>
    <name evidence="1" type="ORF">MVES_000242</name>
</gene>
<dbReference type="GO" id="GO:0005737">
    <property type="term" value="C:cytoplasm"/>
    <property type="evidence" value="ECO:0007669"/>
    <property type="project" value="TreeGrafter"/>
</dbReference>
<protein>
    <recommendedName>
        <fullName evidence="3">Nicotinamide-nucleotide adenylyltransferase</fullName>
    </recommendedName>
</protein>
<dbReference type="InterPro" id="IPR014729">
    <property type="entry name" value="Rossmann-like_a/b/a_fold"/>
</dbReference>
<dbReference type="PANTHER" id="PTHR31285">
    <property type="entry name" value="NICOTINAMIDE MONONUCLEOTIDE ADENYLYLTRANSFERASE"/>
    <property type="match status" value="1"/>
</dbReference>
<evidence type="ECO:0000313" key="2">
    <source>
        <dbReference type="Proteomes" id="UP000232875"/>
    </source>
</evidence>
<dbReference type="EMBL" id="KZ454987">
    <property type="protein sequence ID" value="PKI85693.1"/>
    <property type="molecule type" value="Genomic_DNA"/>
</dbReference>
<dbReference type="Gene3D" id="3.40.50.620">
    <property type="entry name" value="HUPs"/>
    <property type="match status" value="1"/>
</dbReference>
<dbReference type="GO" id="GO:0016887">
    <property type="term" value="F:ATP hydrolysis activity"/>
    <property type="evidence" value="ECO:0007669"/>
    <property type="project" value="TreeGrafter"/>
</dbReference>
<accession>A0A2N1JGL8</accession>
<dbReference type="GO" id="GO:0005634">
    <property type="term" value="C:nucleus"/>
    <property type="evidence" value="ECO:0007669"/>
    <property type="project" value="TreeGrafter"/>
</dbReference>
<name>A0A2N1JGL8_9BASI</name>
<dbReference type="SUPFAM" id="SSF52374">
    <property type="entry name" value="Nucleotidylyl transferase"/>
    <property type="match status" value="1"/>
</dbReference>
<dbReference type="Proteomes" id="UP000232875">
    <property type="component" value="Unassembled WGS sequence"/>
</dbReference>
<organism evidence="1 2">
    <name type="scientific">Malassezia vespertilionis</name>
    <dbReference type="NCBI Taxonomy" id="2020962"/>
    <lineage>
        <taxon>Eukaryota</taxon>
        <taxon>Fungi</taxon>
        <taxon>Dikarya</taxon>
        <taxon>Basidiomycota</taxon>
        <taxon>Ustilaginomycotina</taxon>
        <taxon>Malasseziomycetes</taxon>
        <taxon>Malasseziales</taxon>
        <taxon>Malasseziaceae</taxon>
        <taxon>Malassezia</taxon>
    </lineage>
</organism>
<keyword evidence="2" id="KW-1185">Reference proteome</keyword>
<proteinExistence type="predicted"/>
<dbReference type="GO" id="GO:0000309">
    <property type="term" value="F:nicotinamide-nucleotide adenylyltransferase activity"/>
    <property type="evidence" value="ECO:0007669"/>
    <property type="project" value="TreeGrafter"/>
</dbReference>
<dbReference type="PANTHER" id="PTHR31285:SF0">
    <property type="entry name" value="NICOTINAMIDE MONONUCLEOTIDE ADENYLYLTRANSFERASE"/>
    <property type="match status" value="1"/>
</dbReference>
<evidence type="ECO:0000313" key="1">
    <source>
        <dbReference type="EMBL" id="PKI85693.1"/>
    </source>
</evidence>
<dbReference type="STRING" id="2020962.A0A2N1JGL8"/>
<dbReference type="AlphaFoldDB" id="A0A2N1JGL8"/>
<evidence type="ECO:0008006" key="3">
    <source>
        <dbReference type="Google" id="ProtNLM"/>
    </source>
</evidence>
<sequence>MQRSCALREALDHFTSTQSRLQIVYATDPAWASRKPKHIAVLDASFNPPTHAHLALASMPLIPDDPHAAFDTHLLIFSVRNADKGSGRPGDATALQRLEMMELFAKQLERDVQRTTQKDACVAIALVNEPLVFSKSTLVRDYFGAAHSPFLYWLMGSDTITRVFQARYYGSEQALNEKCEQFFRVEQSTILCAQRSSESVHDGTQRAAHSDDDQARALAALLEKSGPCRNWAAQLNGRSPFFATWFRGGSPGTW</sequence>
<reference evidence="1 2" key="1">
    <citation type="submission" date="2017-10" db="EMBL/GenBank/DDBJ databases">
        <title>A novel species of cold-tolerant Malassezia isolated from bats.</title>
        <authorList>
            <person name="Lorch J.M."/>
            <person name="Palmer J.M."/>
            <person name="Vanderwolf K.J."/>
            <person name="Schmidt K.Z."/>
            <person name="Verant M.L."/>
            <person name="Weller T.J."/>
            <person name="Blehert D.S."/>
        </authorList>
    </citation>
    <scope>NUCLEOTIDE SEQUENCE [LARGE SCALE GENOMIC DNA]</scope>
    <source>
        <strain evidence="1 2">NWHC:44797-103</strain>
    </source>
</reference>
<dbReference type="OrthoDB" id="5591297at2759"/>